<reference evidence="1 2" key="1">
    <citation type="journal article" date="2020" name="Microb. Ecol.">
        <title>Ecogenomics of the Marine Benthic Filamentous Cyanobacterium Adonisia.</title>
        <authorList>
            <person name="Walter J.M."/>
            <person name="Coutinho F.H."/>
            <person name="Leomil L."/>
            <person name="Hargreaves P.I."/>
            <person name="Campeao M.E."/>
            <person name="Vieira V.V."/>
            <person name="Silva B.S."/>
            <person name="Fistarol G.O."/>
            <person name="Salomon P.S."/>
            <person name="Sawabe T."/>
            <person name="Mino S."/>
            <person name="Hosokawa M."/>
            <person name="Miyashita H."/>
            <person name="Maruyama F."/>
            <person name="van Verk M.C."/>
            <person name="Dutilh B.E."/>
            <person name="Thompson C.C."/>
            <person name="Thompson F.L."/>
        </authorList>
    </citation>
    <scope>NUCLEOTIDE SEQUENCE [LARGE SCALE GENOMIC DNA]</scope>
    <source>
        <strain evidence="1 2">CCMR0081</strain>
    </source>
</reference>
<dbReference type="RefSeq" id="WP_163695880.1">
    <property type="nucleotide sequence ID" value="NZ_QXHD01000003.1"/>
</dbReference>
<proteinExistence type="predicted"/>
<evidence type="ECO:0000313" key="1">
    <source>
        <dbReference type="EMBL" id="NEZ54330.1"/>
    </source>
</evidence>
<dbReference type="InterPro" id="IPR011990">
    <property type="entry name" value="TPR-like_helical_dom_sf"/>
</dbReference>
<dbReference type="PANTHER" id="PTHR10098">
    <property type="entry name" value="RAPSYN-RELATED"/>
    <property type="match status" value="1"/>
</dbReference>
<keyword evidence="2" id="KW-1185">Reference proteome</keyword>
<sequence length="790" mass="86566">MGIQQFMYRYSHRWLALACLGSLVWLGVALPVRSQSPQMCINEKNDYLRYRITERTEWGRIALGKGYIQSAVEHLTQGLELSKATDSNIRAGILENFILENGVNIDEGIREVDTLIKLGDTAAARTVLTSANTLVQGIPDDYRFEKSGLLTKTVAGYAALGEQTTALELLSQARQLAANVQGAGLQTTALTMVGRQYAAVGAGAIAIEVANQALQQAETINPQDPDRQSQTLAAIAVIYAEAGDIGQALQLAKSIEQPYAQENAMGSIALSAARLGQMDQAADLVQQLTLDEPTIEASKNIGVYLAKRDDQAQAQLYFDQAITAIANHGYPGPLFTETMLDAGLSETTMKALAVAPGGQFKVDGLMDLATYYANVENNKAVASDALQQAMTATAEVEQDYMQRDLWEKIHKRSLELENYDLALAAVDMLVAKGLSFNEIEDYTTIAVAAAKSGQIESALKATAQIDPSYIANTNRAWGEIAVAYAVAGDFDTAFATVEKTNSFPGPDYVRALVRIGLQQQRGGLLEAADVTVEQAHQVAQAIDNEPDQLIALNAIALEHARMGLTEAASDFLEPVLVTLKAQSTDDLWMLQPLVEAWAEIGEYGFAVQMLDAVPEEYPESPRWKTLLVDRLIEDQEDYATALEVIESREDSAIKAAEMMRVAELYFRDGKTDQTLKILNRVANASEVGVDQWLRMAELYSYLGQTESIVPLLDRAFEVAKTVPGEESQVIYLREDLAVDDEQDRGSLYEKIAVAYGRNGSYDRGLAVAEQLQDTLNRKQTMDRLNCYRDF</sequence>
<dbReference type="Gene3D" id="1.25.40.10">
    <property type="entry name" value="Tetratricopeptide repeat domain"/>
    <property type="match status" value="3"/>
</dbReference>
<dbReference type="PANTHER" id="PTHR10098:SF108">
    <property type="entry name" value="TETRATRICOPEPTIDE REPEAT PROTEIN 28"/>
    <property type="match status" value="1"/>
</dbReference>
<dbReference type="EMBL" id="QXHD01000003">
    <property type="protein sequence ID" value="NEZ54330.1"/>
    <property type="molecule type" value="Genomic_DNA"/>
</dbReference>
<protein>
    <submittedName>
        <fullName evidence="1">Uncharacterized protein</fullName>
    </submittedName>
</protein>
<dbReference type="AlphaFoldDB" id="A0A6M0REJ7"/>
<dbReference type="Proteomes" id="UP000481033">
    <property type="component" value="Unassembled WGS sequence"/>
</dbReference>
<dbReference type="SUPFAM" id="SSF48452">
    <property type="entry name" value="TPR-like"/>
    <property type="match status" value="3"/>
</dbReference>
<name>A0A6M0REJ7_9CYAN</name>
<organism evidence="1 2">
    <name type="scientific">Adonisia turfae CCMR0081</name>
    <dbReference type="NCBI Taxonomy" id="2292702"/>
    <lineage>
        <taxon>Bacteria</taxon>
        <taxon>Bacillati</taxon>
        <taxon>Cyanobacteriota</taxon>
        <taxon>Adonisia</taxon>
        <taxon>Adonisia turfae</taxon>
    </lineage>
</organism>
<gene>
    <name evidence="1" type="ORF">DXZ20_01170</name>
</gene>
<comment type="caution">
    <text evidence="1">The sequence shown here is derived from an EMBL/GenBank/DDBJ whole genome shotgun (WGS) entry which is preliminary data.</text>
</comment>
<accession>A0A6M0REJ7</accession>
<evidence type="ECO:0000313" key="2">
    <source>
        <dbReference type="Proteomes" id="UP000481033"/>
    </source>
</evidence>